<keyword evidence="4 7" id="KW-0238">DNA-binding</keyword>
<evidence type="ECO:0000256" key="6">
    <source>
        <dbReference type="PROSITE-ProRule" id="PRU00169"/>
    </source>
</evidence>
<dbReference type="InterPro" id="IPR001789">
    <property type="entry name" value="Sig_transdc_resp-reg_receiver"/>
</dbReference>
<evidence type="ECO:0000259" key="8">
    <source>
        <dbReference type="PROSITE" id="PS50110"/>
    </source>
</evidence>
<comment type="caution">
    <text evidence="10">The sequence shown here is derived from an EMBL/GenBank/DDBJ whole genome shotgun (WGS) entry which is preliminary data.</text>
</comment>
<organism evidence="10 11">
    <name type="scientific">Streptomyces termitum</name>
    <dbReference type="NCBI Taxonomy" id="67368"/>
    <lineage>
        <taxon>Bacteria</taxon>
        <taxon>Bacillati</taxon>
        <taxon>Actinomycetota</taxon>
        <taxon>Actinomycetes</taxon>
        <taxon>Kitasatosporales</taxon>
        <taxon>Streptomycetaceae</taxon>
        <taxon>Streptomyces</taxon>
    </lineage>
</organism>
<dbReference type="Proteomes" id="UP000644020">
    <property type="component" value="Unassembled WGS sequence"/>
</dbReference>
<dbReference type="InterPro" id="IPR036388">
    <property type="entry name" value="WH-like_DNA-bd_sf"/>
</dbReference>
<dbReference type="SMART" id="SM00862">
    <property type="entry name" value="Trans_reg_C"/>
    <property type="match status" value="1"/>
</dbReference>
<evidence type="ECO:0000256" key="3">
    <source>
        <dbReference type="ARBA" id="ARBA00023015"/>
    </source>
</evidence>
<evidence type="ECO:0000256" key="5">
    <source>
        <dbReference type="ARBA" id="ARBA00023163"/>
    </source>
</evidence>
<dbReference type="Pfam" id="PF00486">
    <property type="entry name" value="Trans_reg_C"/>
    <property type="match status" value="1"/>
</dbReference>
<dbReference type="RefSeq" id="WP_189983706.1">
    <property type="nucleotide sequence ID" value="NZ_BMUL01000032.1"/>
</dbReference>
<accession>A0A918TB72</accession>
<dbReference type="PROSITE" id="PS51755">
    <property type="entry name" value="OMPR_PHOB"/>
    <property type="match status" value="1"/>
</dbReference>
<evidence type="ECO:0000256" key="2">
    <source>
        <dbReference type="ARBA" id="ARBA00023012"/>
    </source>
</evidence>
<keyword evidence="1 6" id="KW-0597">Phosphoprotein</keyword>
<dbReference type="Pfam" id="PF00072">
    <property type="entry name" value="Response_reg"/>
    <property type="match status" value="1"/>
</dbReference>
<dbReference type="GO" id="GO:0032993">
    <property type="term" value="C:protein-DNA complex"/>
    <property type="evidence" value="ECO:0007669"/>
    <property type="project" value="TreeGrafter"/>
</dbReference>
<evidence type="ECO:0000256" key="1">
    <source>
        <dbReference type="ARBA" id="ARBA00022553"/>
    </source>
</evidence>
<evidence type="ECO:0000313" key="11">
    <source>
        <dbReference type="Proteomes" id="UP000644020"/>
    </source>
</evidence>
<dbReference type="InterPro" id="IPR001867">
    <property type="entry name" value="OmpR/PhoB-type_DNA-bd"/>
</dbReference>
<dbReference type="PROSITE" id="PS50110">
    <property type="entry name" value="RESPONSE_REGULATORY"/>
    <property type="match status" value="1"/>
</dbReference>
<dbReference type="InterPro" id="IPR039420">
    <property type="entry name" value="WalR-like"/>
</dbReference>
<feature type="domain" description="OmpR/PhoB-type" evidence="9">
    <location>
        <begin position="128"/>
        <end position="226"/>
    </location>
</feature>
<evidence type="ECO:0000313" key="10">
    <source>
        <dbReference type="EMBL" id="GHB11694.1"/>
    </source>
</evidence>
<gene>
    <name evidence="10" type="ORF">GCM10010305_63030</name>
</gene>
<keyword evidence="2" id="KW-0902">Two-component regulatory system</keyword>
<dbReference type="SUPFAM" id="SSF52172">
    <property type="entry name" value="CheY-like"/>
    <property type="match status" value="1"/>
</dbReference>
<dbReference type="Gene3D" id="1.10.10.10">
    <property type="entry name" value="Winged helix-like DNA-binding domain superfamily/Winged helix DNA-binding domain"/>
    <property type="match status" value="1"/>
</dbReference>
<feature type="DNA-binding region" description="OmpR/PhoB-type" evidence="7">
    <location>
        <begin position="128"/>
        <end position="226"/>
    </location>
</feature>
<evidence type="ECO:0000259" key="9">
    <source>
        <dbReference type="PROSITE" id="PS51755"/>
    </source>
</evidence>
<dbReference type="CDD" id="cd00383">
    <property type="entry name" value="trans_reg_C"/>
    <property type="match status" value="1"/>
</dbReference>
<evidence type="ECO:0000256" key="7">
    <source>
        <dbReference type="PROSITE-ProRule" id="PRU01091"/>
    </source>
</evidence>
<protein>
    <submittedName>
        <fullName evidence="10">DNA-binding response regulator</fullName>
    </submittedName>
</protein>
<dbReference type="PANTHER" id="PTHR48111:SF4">
    <property type="entry name" value="DNA-BINDING DUAL TRANSCRIPTIONAL REGULATOR OMPR"/>
    <property type="match status" value="1"/>
</dbReference>
<proteinExistence type="predicted"/>
<dbReference type="FunFam" id="1.10.10.10:FF:000018">
    <property type="entry name" value="DNA-binding response regulator ResD"/>
    <property type="match status" value="1"/>
</dbReference>
<dbReference type="AlphaFoldDB" id="A0A918TB72"/>
<feature type="domain" description="Response regulatory" evidence="8">
    <location>
        <begin position="3"/>
        <end position="116"/>
    </location>
</feature>
<feature type="modified residue" description="4-aspartylphosphate" evidence="6">
    <location>
        <position position="52"/>
    </location>
</feature>
<dbReference type="Gene3D" id="3.40.50.2300">
    <property type="match status" value="1"/>
</dbReference>
<evidence type="ECO:0000256" key="4">
    <source>
        <dbReference type="ARBA" id="ARBA00023125"/>
    </source>
</evidence>
<name>A0A918TB72_9ACTN</name>
<dbReference type="PANTHER" id="PTHR48111">
    <property type="entry name" value="REGULATOR OF RPOS"/>
    <property type="match status" value="1"/>
</dbReference>
<dbReference type="GO" id="GO:0000976">
    <property type="term" value="F:transcription cis-regulatory region binding"/>
    <property type="evidence" value="ECO:0007669"/>
    <property type="project" value="TreeGrafter"/>
</dbReference>
<dbReference type="SMART" id="SM00448">
    <property type="entry name" value="REC"/>
    <property type="match status" value="1"/>
</dbReference>
<dbReference type="InterPro" id="IPR011006">
    <property type="entry name" value="CheY-like_superfamily"/>
</dbReference>
<reference evidence="10" key="1">
    <citation type="journal article" date="2014" name="Int. J. Syst. Evol. Microbiol.">
        <title>Complete genome sequence of Corynebacterium casei LMG S-19264T (=DSM 44701T), isolated from a smear-ripened cheese.</title>
        <authorList>
            <consortium name="US DOE Joint Genome Institute (JGI-PGF)"/>
            <person name="Walter F."/>
            <person name="Albersmeier A."/>
            <person name="Kalinowski J."/>
            <person name="Ruckert C."/>
        </authorList>
    </citation>
    <scope>NUCLEOTIDE SEQUENCE</scope>
    <source>
        <strain evidence="10">JCM 4518</strain>
    </source>
</reference>
<dbReference type="GO" id="GO:0005829">
    <property type="term" value="C:cytosol"/>
    <property type="evidence" value="ECO:0007669"/>
    <property type="project" value="TreeGrafter"/>
</dbReference>
<dbReference type="GO" id="GO:0006355">
    <property type="term" value="P:regulation of DNA-templated transcription"/>
    <property type="evidence" value="ECO:0007669"/>
    <property type="project" value="InterPro"/>
</dbReference>
<reference evidence="10" key="2">
    <citation type="submission" date="2020-09" db="EMBL/GenBank/DDBJ databases">
        <authorList>
            <person name="Sun Q."/>
            <person name="Ohkuma M."/>
        </authorList>
    </citation>
    <scope>NUCLEOTIDE SEQUENCE</scope>
    <source>
        <strain evidence="10">JCM 4518</strain>
    </source>
</reference>
<sequence length="234" mass="25573">MAKVLLVEDDASAPSALRGSLSGDSYTVRSCGTAEGALNAVLDEPFDAVVLDLALPGLDGPETLRRLRTLSDLPVLVVTARHDEREIVRLLGSGADDCLVKPLSAELLGARLTAVLRRSAAGTGHMRAHVVRVGGLVIDTAHRHACLDGARLRLTRKEFDLLEFLAWRPGVVVPRGELFKQVWLQTHRGERTVDAHLSWLRRKLGESALRPRYLHTVRHVGIKLEAPEFPEASA</sequence>
<keyword evidence="3" id="KW-0805">Transcription regulation</keyword>
<keyword evidence="11" id="KW-1185">Reference proteome</keyword>
<dbReference type="GO" id="GO:0000156">
    <property type="term" value="F:phosphorelay response regulator activity"/>
    <property type="evidence" value="ECO:0007669"/>
    <property type="project" value="TreeGrafter"/>
</dbReference>
<dbReference type="EMBL" id="BMUL01000032">
    <property type="protein sequence ID" value="GHB11694.1"/>
    <property type="molecule type" value="Genomic_DNA"/>
</dbReference>
<keyword evidence="5" id="KW-0804">Transcription</keyword>